<sequence>MENGLLRTCSRGADLPVPMQSNIASPYTARCGPVPHRSFSSAGRNIVLWTVDTPNRNRPKSQGASDLTMLYL</sequence>
<dbReference type="Proteomes" id="UP000465220">
    <property type="component" value="Unassembled WGS sequence"/>
</dbReference>
<dbReference type="EMBL" id="BLKI01000037">
    <property type="protein sequence ID" value="GFF82552.1"/>
    <property type="molecule type" value="Genomic_DNA"/>
</dbReference>
<reference evidence="2" key="1">
    <citation type="journal article" date="2020" name="bioRxiv">
        <title>Genomic and phenotypic heterogeneity of clinical isolates of the human pathogens Aspergillus fumigatus, Aspergillus lentulus and Aspergillus fumigatiaffinis.</title>
        <authorList>
            <person name="dos Santos R.A.C."/>
            <person name="Steenwyk J.L."/>
            <person name="Rivero-Menendez O."/>
            <person name="Mead M.E."/>
            <person name="Silva L.P."/>
            <person name="Bastos R.W."/>
            <person name="Alastruey-Izquierdo A."/>
            <person name="Goldman G.H."/>
            <person name="Rokas A."/>
        </authorList>
    </citation>
    <scope>NUCLEOTIDE SEQUENCE</scope>
    <source>
        <strain evidence="2">CNM-CM8927</strain>
    </source>
</reference>
<evidence type="ECO:0000313" key="3">
    <source>
        <dbReference type="Proteomes" id="UP000465220"/>
    </source>
</evidence>
<dbReference type="Proteomes" id="UP000649114">
    <property type="component" value="Unassembled WGS sequence"/>
</dbReference>
<reference evidence="2" key="3">
    <citation type="submission" date="2020-04" db="EMBL/GenBank/DDBJ databases">
        <authorList>
            <person name="Santos R.A.C."/>
            <person name="Steenwyk J.L."/>
            <person name="Rivero-Menendez O."/>
            <person name="Mead M.E."/>
            <person name="Silva L.P."/>
            <person name="Bastos R.W."/>
            <person name="Alastruey-Izquierdo A."/>
            <person name="Goldman G.H."/>
            <person name="Rokas A."/>
        </authorList>
    </citation>
    <scope>NUCLEOTIDE SEQUENCE</scope>
    <source>
        <strain evidence="2">CNM-CM8927</strain>
    </source>
</reference>
<evidence type="ECO:0000313" key="1">
    <source>
        <dbReference type="EMBL" id="GFF82552.1"/>
    </source>
</evidence>
<dbReference type="AlphaFoldDB" id="A0AAN5YVM7"/>
<keyword evidence="3" id="KW-1185">Reference proteome</keyword>
<protein>
    <submittedName>
        <fullName evidence="2">Uncharacterized protein</fullName>
    </submittedName>
</protein>
<evidence type="ECO:0000313" key="4">
    <source>
        <dbReference type="Proteomes" id="UP000649114"/>
    </source>
</evidence>
<organism evidence="2 4">
    <name type="scientific">Aspergillus lentulus</name>
    <dbReference type="NCBI Taxonomy" id="293939"/>
    <lineage>
        <taxon>Eukaryota</taxon>
        <taxon>Fungi</taxon>
        <taxon>Dikarya</taxon>
        <taxon>Ascomycota</taxon>
        <taxon>Pezizomycotina</taxon>
        <taxon>Eurotiomycetes</taxon>
        <taxon>Eurotiomycetidae</taxon>
        <taxon>Eurotiales</taxon>
        <taxon>Aspergillaceae</taxon>
        <taxon>Aspergillus</taxon>
        <taxon>Aspergillus subgen. Fumigati</taxon>
    </lineage>
</organism>
<dbReference type="EMBL" id="JAAAPU010000016">
    <property type="protein sequence ID" value="KAF4207683.1"/>
    <property type="molecule type" value="Genomic_DNA"/>
</dbReference>
<proteinExistence type="predicted"/>
<comment type="caution">
    <text evidence="2">The sequence shown here is derived from an EMBL/GenBank/DDBJ whole genome shotgun (WGS) entry which is preliminary data.</text>
</comment>
<reference evidence="1 3" key="2">
    <citation type="submission" date="2020-01" db="EMBL/GenBank/DDBJ databases">
        <title>Draft genome sequence of Aspergillus lentulus IFM 60648.</title>
        <authorList>
            <person name="Takahashi H."/>
            <person name="Yaguchi T."/>
        </authorList>
    </citation>
    <scope>NUCLEOTIDE SEQUENCE [LARGE SCALE GENOMIC DNA]</scope>
    <source>
        <strain evidence="1 3">IFM 60648</strain>
    </source>
</reference>
<name>A0AAN5YVM7_ASPLE</name>
<gene>
    <name evidence="2" type="ORF">CNMCM8927_002380</name>
    <name evidence="1" type="ORF">IFM60648_06394</name>
</gene>
<accession>A0AAN5YVM7</accession>
<evidence type="ECO:0000313" key="2">
    <source>
        <dbReference type="EMBL" id="KAF4207683.1"/>
    </source>
</evidence>